<reference evidence="1 2" key="1">
    <citation type="submission" date="2019-06" db="EMBL/GenBank/DDBJ databases">
        <title>Sequencing the genomes of 1000 actinobacteria strains.</title>
        <authorList>
            <person name="Klenk H.-P."/>
        </authorList>
    </citation>
    <scope>NUCLEOTIDE SEQUENCE [LARGE SCALE GENOMIC DNA]</scope>
    <source>
        <strain evidence="1 2">DSM 18607</strain>
    </source>
</reference>
<dbReference type="Gene3D" id="1.10.287.1060">
    <property type="entry name" value="ESAT-6-like"/>
    <property type="match status" value="1"/>
</dbReference>
<name>A0A542E0V7_9MICO</name>
<accession>A0A542E0V7</accession>
<dbReference type="SUPFAM" id="SSF140453">
    <property type="entry name" value="EsxAB dimer-like"/>
    <property type="match status" value="1"/>
</dbReference>
<dbReference type="Proteomes" id="UP000317893">
    <property type="component" value="Unassembled WGS sequence"/>
</dbReference>
<protein>
    <submittedName>
        <fullName evidence="1">Type VII secretion system (Wss) protein ESAT-6</fullName>
    </submittedName>
</protein>
<dbReference type="AlphaFoldDB" id="A0A542E0V7"/>
<evidence type="ECO:0000313" key="1">
    <source>
        <dbReference type="EMBL" id="TQJ08834.1"/>
    </source>
</evidence>
<keyword evidence="2" id="KW-1185">Reference proteome</keyword>
<dbReference type="RefSeq" id="WP_141848298.1">
    <property type="nucleotide sequence ID" value="NZ_BAAAPR010000005.1"/>
</dbReference>
<dbReference type="OrthoDB" id="5148541at2"/>
<comment type="caution">
    <text evidence="1">The sequence shown here is derived from an EMBL/GenBank/DDBJ whole genome shotgun (WGS) entry which is preliminary data.</text>
</comment>
<gene>
    <name evidence="1" type="ORF">FB458_1931</name>
</gene>
<organism evidence="1 2">
    <name type="scientific">Lapillicoccus jejuensis</name>
    <dbReference type="NCBI Taxonomy" id="402171"/>
    <lineage>
        <taxon>Bacteria</taxon>
        <taxon>Bacillati</taxon>
        <taxon>Actinomycetota</taxon>
        <taxon>Actinomycetes</taxon>
        <taxon>Micrococcales</taxon>
        <taxon>Intrasporangiaceae</taxon>
        <taxon>Lapillicoccus</taxon>
    </lineage>
</organism>
<proteinExistence type="predicted"/>
<dbReference type="Pfam" id="PF06013">
    <property type="entry name" value="WXG100"/>
    <property type="match status" value="1"/>
</dbReference>
<dbReference type="EMBL" id="VFMN01000001">
    <property type="protein sequence ID" value="TQJ08834.1"/>
    <property type="molecule type" value="Genomic_DNA"/>
</dbReference>
<dbReference type="InterPro" id="IPR010310">
    <property type="entry name" value="T7SS_ESAT-6-like"/>
</dbReference>
<evidence type="ECO:0000313" key="2">
    <source>
        <dbReference type="Proteomes" id="UP000317893"/>
    </source>
</evidence>
<sequence>MTDGLIRVGADQLDQMSDHLRTTHARMSTGFADLSGDLLRTIADWGDGTASREAYDAFKVRVDRLFQEMFAAVEAMPPLVTQAAQDARDGESRRAAMWSGH</sequence>
<dbReference type="InterPro" id="IPR036689">
    <property type="entry name" value="ESAT-6-like_sf"/>
</dbReference>